<protein>
    <submittedName>
        <fullName evidence="2">Uncharacterized protein</fullName>
    </submittedName>
</protein>
<feature type="compositionally biased region" description="Low complexity" evidence="1">
    <location>
        <begin position="131"/>
        <end position="154"/>
    </location>
</feature>
<dbReference type="EMBL" id="CH476615">
    <property type="protein sequence ID" value="EEP77551.1"/>
    <property type="molecule type" value="Genomic_DNA"/>
</dbReference>
<dbReference type="Proteomes" id="UP000002058">
    <property type="component" value="Unassembled WGS sequence"/>
</dbReference>
<dbReference type="STRING" id="336963.C4JFR6"/>
<dbReference type="AlphaFoldDB" id="C4JFR6"/>
<name>C4JFR6_UNCRE</name>
<evidence type="ECO:0000313" key="3">
    <source>
        <dbReference type="Proteomes" id="UP000002058"/>
    </source>
</evidence>
<feature type="region of interest" description="Disordered" evidence="1">
    <location>
        <begin position="98"/>
        <end position="175"/>
    </location>
</feature>
<dbReference type="KEGG" id="ure:UREG_02400"/>
<dbReference type="OMA" id="PENDWVL"/>
<dbReference type="InParanoid" id="C4JFR6"/>
<sequence>MGKSYDKSGGGVAGKVWDFCWSGPFRGFYAGGGRGYDMNTPTVNATFTPSLDQSAWEKLSQFDGSLQQTRFKPNDPIATPQQPENDWVLVKNQKDFGASSPSYLPRRVVRRNGITHPSGPRRPAARVTPKRPSLIPVRSSSSLSHQQASPQHLSTSSPVSSNLPRTPKESPLALDAQRYAAKIRRREKEEDASIRRLNQQLKAMIREGKEALGTKIEIDEAMDVDDF</sequence>
<evidence type="ECO:0000313" key="2">
    <source>
        <dbReference type="EMBL" id="EEP77551.1"/>
    </source>
</evidence>
<dbReference type="RefSeq" id="XP_002542884.1">
    <property type="nucleotide sequence ID" value="XM_002542838.1"/>
</dbReference>
<proteinExistence type="predicted"/>
<dbReference type="eggNOG" id="ENOG502SQZN">
    <property type="taxonomic scope" value="Eukaryota"/>
</dbReference>
<keyword evidence="3" id="KW-1185">Reference proteome</keyword>
<dbReference type="HOGENOM" id="CLU_1220475_0_0_1"/>
<evidence type="ECO:0000256" key="1">
    <source>
        <dbReference type="SAM" id="MobiDB-lite"/>
    </source>
</evidence>
<accession>C4JFR6</accession>
<dbReference type="GeneID" id="8437906"/>
<feature type="compositionally biased region" description="Polar residues" evidence="1">
    <location>
        <begin position="155"/>
        <end position="164"/>
    </location>
</feature>
<dbReference type="VEuPathDB" id="FungiDB:UREG_02400"/>
<gene>
    <name evidence="2" type="ORF">UREG_02400</name>
</gene>
<reference evidence="3" key="1">
    <citation type="journal article" date="2009" name="Genome Res.">
        <title>Comparative genomic analyses of the human fungal pathogens Coccidioides and their relatives.</title>
        <authorList>
            <person name="Sharpton T.J."/>
            <person name="Stajich J.E."/>
            <person name="Rounsley S.D."/>
            <person name="Gardner M.J."/>
            <person name="Wortman J.R."/>
            <person name="Jordar V.S."/>
            <person name="Maiti R."/>
            <person name="Kodira C.D."/>
            <person name="Neafsey D.E."/>
            <person name="Zeng Q."/>
            <person name="Hung C.-Y."/>
            <person name="McMahan C."/>
            <person name="Muszewska A."/>
            <person name="Grynberg M."/>
            <person name="Mandel M.A."/>
            <person name="Kellner E.M."/>
            <person name="Barker B.M."/>
            <person name="Galgiani J.N."/>
            <person name="Orbach M.J."/>
            <person name="Kirkland T.N."/>
            <person name="Cole G.T."/>
            <person name="Henn M.R."/>
            <person name="Birren B.W."/>
            <person name="Taylor J.W."/>
        </authorList>
    </citation>
    <scope>NUCLEOTIDE SEQUENCE [LARGE SCALE GENOMIC DNA]</scope>
    <source>
        <strain evidence="3">UAMH 1704</strain>
    </source>
</reference>
<organism evidence="2 3">
    <name type="scientific">Uncinocarpus reesii (strain UAMH 1704)</name>
    <dbReference type="NCBI Taxonomy" id="336963"/>
    <lineage>
        <taxon>Eukaryota</taxon>
        <taxon>Fungi</taxon>
        <taxon>Dikarya</taxon>
        <taxon>Ascomycota</taxon>
        <taxon>Pezizomycotina</taxon>
        <taxon>Eurotiomycetes</taxon>
        <taxon>Eurotiomycetidae</taxon>
        <taxon>Onygenales</taxon>
        <taxon>Onygenaceae</taxon>
        <taxon>Uncinocarpus</taxon>
    </lineage>
</organism>
<dbReference type="OrthoDB" id="5138418at2759"/>